<gene>
    <name evidence="2" type="ORF">PCASD_19661</name>
</gene>
<proteinExistence type="predicted"/>
<protein>
    <submittedName>
        <fullName evidence="2">Uncharacterized protein</fullName>
    </submittedName>
</protein>
<feature type="compositionally biased region" description="Basic and acidic residues" evidence="1">
    <location>
        <begin position="1"/>
        <end position="11"/>
    </location>
</feature>
<feature type="region of interest" description="Disordered" evidence="1">
    <location>
        <begin position="50"/>
        <end position="100"/>
    </location>
</feature>
<evidence type="ECO:0000313" key="3">
    <source>
        <dbReference type="Proteomes" id="UP000235392"/>
    </source>
</evidence>
<comment type="caution">
    <text evidence="2">The sequence shown here is derived from an EMBL/GenBank/DDBJ whole genome shotgun (WGS) entry which is preliminary data.</text>
</comment>
<evidence type="ECO:0000256" key="1">
    <source>
        <dbReference type="SAM" id="MobiDB-lite"/>
    </source>
</evidence>
<feature type="region of interest" description="Disordered" evidence="1">
    <location>
        <begin position="1"/>
        <end position="32"/>
    </location>
</feature>
<feature type="compositionally biased region" description="Acidic residues" evidence="1">
    <location>
        <begin position="82"/>
        <end position="93"/>
    </location>
</feature>
<sequence length="195" mass="21687">MPDSPKSELSRHPMRQNHLQNVLPRRLIPSTPPAQVPAVLSILSRVRALPAAGGSKKRMNSPSPDSDEPEKRPRKSARSESQVEDTDSSDDDTTPTFSMLEKPISMPLLIRSQALKGPNRDLDFAALKRRADIGVLAHPSVLRTFLGILGNRALLYDRSATQRPPEDPPTVTYWMWQVPTGRNIFQASCIQSSCR</sequence>
<reference evidence="2 3" key="1">
    <citation type="submission" date="2017-11" db="EMBL/GenBank/DDBJ databases">
        <title>De novo assembly and phasing of dikaryotic genomes from two isolates of Puccinia coronata f. sp. avenae, the causal agent of oat crown rust.</title>
        <authorList>
            <person name="Miller M.E."/>
            <person name="Zhang Y."/>
            <person name="Omidvar V."/>
            <person name="Sperschneider J."/>
            <person name="Schwessinger B."/>
            <person name="Raley C."/>
            <person name="Palmer J.M."/>
            <person name="Garnica D."/>
            <person name="Upadhyaya N."/>
            <person name="Rathjen J."/>
            <person name="Taylor J.M."/>
            <person name="Park R.F."/>
            <person name="Dodds P.N."/>
            <person name="Hirsch C.D."/>
            <person name="Kianian S.F."/>
            <person name="Figueroa M."/>
        </authorList>
    </citation>
    <scope>NUCLEOTIDE SEQUENCE [LARGE SCALE GENOMIC DNA]</scope>
    <source>
        <strain evidence="2">12SD80</strain>
    </source>
</reference>
<name>A0A2N5TLI8_9BASI</name>
<dbReference type="EMBL" id="PGCI01000468">
    <property type="protein sequence ID" value="PLW26366.1"/>
    <property type="molecule type" value="Genomic_DNA"/>
</dbReference>
<organism evidence="2 3">
    <name type="scientific">Puccinia coronata f. sp. avenae</name>
    <dbReference type="NCBI Taxonomy" id="200324"/>
    <lineage>
        <taxon>Eukaryota</taxon>
        <taxon>Fungi</taxon>
        <taxon>Dikarya</taxon>
        <taxon>Basidiomycota</taxon>
        <taxon>Pucciniomycotina</taxon>
        <taxon>Pucciniomycetes</taxon>
        <taxon>Pucciniales</taxon>
        <taxon>Pucciniaceae</taxon>
        <taxon>Puccinia</taxon>
    </lineage>
</organism>
<dbReference type="AlphaFoldDB" id="A0A2N5TLI8"/>
<dbReference type="Proteomes" id="UP000235392">
    <property type="component" value="Unassembled WGS sequence"/>
</dbReference>
<evidence type="ECO:0000313" key="2">
    <source>
        <dbReference type="EMBL" id="PLW26366.1"/>
    </source>
</evidence>
<accession>A0A2N5TLI8</accession>